<dbReference type="AlphaFoldDB" id="A0A1W1XXT1"/>
<dbReference type="GO" id="GO:0008757">
    <property type="term" value="F:S-adenosylmethionine-dependent methyltransferase activity"/>
    <property type="evidence" value="ECO:0007669"/>
    <property type="project" value="InterPro"/>
</dbReference>
<dbReference type="InterPro" id="IPR029063">
    <property type="entry name" value="SAM-dependent_MTases_sf"/>
</dbReference>
<organism evidence="2 3">
    <name type="scientific">Andreprevotia lacus DSM 23236</name>
    <dbReference type="NCBI Taxonomy" id="1121001"/>
    <lineage>
        <taxon>Bacteria</taxon>
        <taxon>Pseudomonadati</taxon>
        <taxon>Pseudomonadota</taxon>
        <taxon>Betaproteobacteria</taxon>
        <taxon>Neisseriales</taxon>
        <taxon>Chitinibacteraceae</taxon>
        <taxon>Andreprevotia</taxon>
    </lineage>
</organism>
<dbReference type="InterPro" id="IPR013216">
    <property type="entry name" value="Methyltransf_11"/>
</dbReference>
<keyword evidence="2" id="KW-0489">Methyltransferase</keyword>
<name>A0A1W1XXT1_9NEIS</name>
<dbReference type="EMBL" id="FWXD01000025">
    <property type="protein sequence ID" value="SMC28779.1"/>
    <property type="molecule type" value="Genomic_DNA"/>
</dbReference>
<dbReference type="Gene3D" id="3.40.50.150">
    <property type="entry name" value="Vaccinia Virus protein VP39"/>
    <property type="match status" value="1"/>
</dbReference>
<evidence type="ECO:0000313" key="2">
    <source>
        <dbReference type="EMBL" id="SMC28779.1"/>
    </source>
</evidence>
<evidence type="ECO:0000259" key="1">
    <source>
        <dbReference type="Pfam" id="PF08241"/>
    </source>
</evidence>
<dbReference type="Pfam" id="PF08241">
    <property type="entry name" value="Methyltransf_11"/>
    <property type="match status" value="1"/>
</dbReference>
<protein>
    <submittedName>
        <fullName evidence="2">Methyltransferase domain-containing protein</fullName>
    </submittedName>
</protein>
<keyword evidence="3" id="KW-1185">Reference proteome</keyword>
<dbReference type="STRING" id="1121001.SAMN02745857_03402"/>
<dbReference type="Proteomes" id="UP000192761">
    <property type="component" value="Unassembled WGS sequence"/>
</dbReference>
<dbReference type="RefSeq" id="WP_245804371.1">
    <property type="nucleotide sequence ID" value="NZ_FWXD01000025.1"/>
</dbReference>
<keyword evidence="2" id="KW-0808">Transferase</keyword>
<dbReference type="GO" id="GO:0032259">
    <property type="term" value="P:methylation"/>
    <property type="evidence" value="ECO:0007669"/>
    <property type="project" value="UniProtKB-KW"/>
</dbReference>
<sequence length="246" mass="27684">MMGSPFDHFAAWLATPLGRYVLTEESAWFDRTVVDIFGYKAAQLELPQIDALRSNRMPWRSTLGLSQGCSLRCDPGALPVAEQSLDLLVLPHVLDFCLDPHAVLREAERVLAPQGRLVVTGFNPWSLWGMRKLKRRDEMPWQGQFVALPRLKDWLSLLGLEAVRGDYLCYRPPVQREGVLARSGFLESAGDRWWPAAGGVYCLDVIKRVRGMNVIEPQWKRVKVPAGSPAAALDRFKVQAGKDKCK</sequence>
<feature type="domain" description="Methyltransferase type 11" evidence="1">
    <location>
        <begin position="71"/>
        <end position="119"/>
    </location>
</feature>
<accession>A0A1W1XXT1</accession>
<proteinExistence type="predicted"/>
<dbReference type="SUPFAM" id="SSF53335">
    <property type="entry name" value="S-adenosyl-L-methionine-dependent methyltransferases"/>
    <property type="match status" value="1"/>
</dbReference>
<gene>
    <name evidence="2" type="ORF">SAMN02745857_03402</name>
</gene>
<evidence type="ECO:0000313" key="3">
    <source>
        <dbReference type="Proteomes" id="UP000192761"/>
    </source>
</evidence>
<reference evidence="2 3" key="1">
    <citation type="submission" date="2017-04" db="EMBL/GenBank/DDBJ databases">
        <authorList>
            <person name="Afonso C.L."/>
            <person name="Miller P.J."/>
            <person name="Scott M.A."/>
            <person name="Spackman E."/>
            <person name="Goraichik I."/>
            <person name="Dimitrov K.M."/>
            <person name="Suarez D.L."/>
            <person name="Swayne D.E."/>
        </authorList>
    </citation>
    <scope>NUCLEOTIDE SEQUENCE [LARGE SCALE GENOMIC DNA]</scope>
    <source>
        <strain evidence="2 3">DSM 23236</strain>
    </source>
</reference>